<gene>
    <name evidence="1" type="ORF">DS031_08865</name>
</gene>
<dbReference type="InterPro" id="IPR011009">
    <property type="entry name" value="Kinase-like_dom_sf"/>
</dbReference>
<evidence type="ECO:0000313" key="2">
    <source>
        <dbReference type="Proteomes" id="UP000253314"/>
    </source>
</evidence>
<dbReference type="EMBL" id="QOCW01000007">
    <property type="protein sequence ID" value="RBW69955.1"/>
    <property type="molecule type" value="Genomic_DNA"/>
</dbReference>
<name>A0A366XXT3_9BACI</name>
<organism evidence="1 2">
    <name type="scientific">Bacillus taeanensis</name>
    <dbReference type="NCBI Taxonomy" id="273032"/>
    <lineage>
        <taxon>Bacteria</taxon>
        <taxon>Bacillati</taxon>
        <taxon>Bacillota</taxon>
        <taxon>Bacilli</taxon>
        <taxon>Bacillales</taxon>
        <taxon>Bacillaceae</taxon>
        <taxon>Bacillus</taxon>
    </lineage>
</organism>
<protein>
    <recommendedName>
        <fullName evidence="3">Aminoglycoside phosphotransferase domain-containing protein</fullName>
    </recommendedName>
</protein>
<evidence type="ECO:0008006" key="3">
    <source>
        <dbReference type="Google" id="ProtNLM"/>
    </source>
</evidence>
<dbReference type="Proteomes" id="UP000253314">
    <property type="component" value="Unassembled WGS sequence"/>
</dbReference>
<proteinExistence type="predicted"/>
<accession>A0A366XXT3</accession>
<evidence type="ECO:0000313" key="1">
    <source>
        <dbReference type="EMBL" id="RBW69955.1"/>
    </source>
</evidence>
<dbReference type="RefSeq" id="WP_113805711.1">
    <property type="nucleotide sequence ID" value="NZ_QOCW01000007.1"/>
</dbReference>
<keyword evidence="2" id="KW-1185">Reference proteome</keyword>
<reference evidence="1 2" key="1">
    <citation type="submission" date="2018-07" db="EMBL/GenBank/DDBJ databases">
        <title>Lottiidibacillus patelloidae gen. nov., sp. nov., isolated from the intestinal tract of a marine limpet and the reclassification of B. taeanensis BH030017T, B. algicola KMM 3737T and B. hwajinpoensis SW-72T as genus Lottiidibacillus.</title>
        <authorList>
            <person name="Liu R."/>
            <person name="Huang Z."/>
        </authorList>
    </citation>
    <scope>NUCLEOTIDE SEQUENCE [LARGE SCALE GENOMIC DNA]</scope>
    <source>
        <strain evidence="1 2">BH030017</strain>
    </source>
</reference>
<sequence>MNLESIPKINTTQLAQILGFKEVEILNRESILEHKEKIIERIDWKRPSSNHIQTMFIKYGKGLYFARELFFYDALSTPVKDQIPELITCQTNPDLLVLVIEWIDGYNPDFKDKAVVKQTFKNLGIWAAHWEKPIQNYMNGDKNALTIKNSHYGEWSTDDLLNGLNAKDKIYWIFTDTAASVKNNQDIVMDLGGKHLVKFFQKLNSDLRQYLIDKIYSVPLTLHPGDVSKYNTLVRKSSKQIYFVDFEGIKICPMSVLMEFIGESWESVPQGSLATVALESYFNAWNKYSSTTPITWNTFIDSYISTRILHKCYLIKWWISKNGSVNPENRTPEKEWVKQHALDLLDLIKKLEKQ</sequence>
<dbReference type="AlphaFoldDB" id="A0A366XXT3"/>
<dbReference type="SUPFAM" id="SSF56112">
    <property type="entry name" value="Protein kinase-like (PK-like)"/>
    <property type="match status" value="1"/>
</dbReference>
<dbReference type="OrthoDB" id="2824930at2"/>
<comment type="caution">
    <text evidence="1">The sequence shown here is derived from an EMBL/GenBank/DDBJ whole genome shotgun (WGS) entry which is preliminary data.</text>
</comment>